<dbReference type="Proteomes" id="UP000030755">
    <property type="component" value="Unassembled WGS sequence"/>
</dbReference>
<dbReference type="InterPro" id="IPR003130">
    <property type="entry name" value="GED"/>
</dbReference>
<dbReference type="GO" id="GO:0016236">
    <property type="term" value="P:macroautophagy"/>
    <property type="evidence" value="ECO:0007669"/>
    <property type="project" value="EnsemblFungi"/>
</dbReference>
<dbReference type="GO" id="GO:0015886">
    <property type="term" value="P:heme transport"/>
    <property type="evidence" value="ECO:0007669"/>
    <property type="project" value="EnsemblFungi"/>
</dbReference>
<dbReference type="GO" id="GO:0016050">
    <property type="term" value="P:vesicle organization"/>
    <property type="evidence" value="ECO:0007669"/>
    <property type="project" value="EnsemblFungi"/>
</dbReference>
<dbReference type="GO" id="GO:0006897">
    <property type="term" value="P:endocytosis"/>
    <property type="evidence" value="ECO:0007669"/>
    <property type="project" value="TreeGrafter"/>
</dbReference>
<dbReference type="GO" id="GO:0032153">
    <property type="term" value="C:cell division site"/>
    <property type="evidence" value="ECO:0007669"/>
    <property type="project" value="EnsemblFungi"/>
</dbReference>
<dbReference type="OMA" id="KICHNCG"/>
<feature type="domain" description="GED" evidence="4">
    <location>
        <begin position="636"/>
        <end position="727"/>
    </location>
</feature>
<name>A0A075B560_ROZAC</name>
<dbReference type="GO" id="GO:0005829">
    <property type="term" value="C:cytosol"/>
    <property type="evidence" value="ECO:0007669"/>
    <property type="project" value="EnsemblFungi"/>
</dbReference>
<dbReference type="GO" id="GO:0090149">
    <property type="term" value="P:mitochondrial membrane fission"/>
    <property type="evidence" value="ECO:0007669"/>
    <property type="project" value="EnsemblFungi"/>
</dbReference>
<keyword evidence="1 3" id="KW-0547">Nucleotide-binding</keyword>
<evidence type="ECO:0000259" key="4">
    <source>
        <dbReference type="PROSITE" id="PS51388"/>
    </source>
</evidence>
<evidence type="ECO:0000259" key="5">
    <source>
        <dbReference type="PROSITE" id="PS51718"/>
    </source>
</evidence>
<dbReference type="Pfam" id="PF02212">
    <property type="entry name" value="GED"/>
    <property type="match status" value="1"/>
</dbReference>
<dbReference type="Pfam" id="PF01031">
    <property type="entry name" value="Dynamin_M"/>
    <property type="match status" value="1"/>
</dbReference>
<organism evidence="6 7">
    <name type="scientific">Rozella allomycis (strain CSF55)</name>
    <dbReference type="NCBI Taxonomy" id="988480"/>
    <lineage>
        <taxon>Eukaryota</taxon>
        <taxon>Fungi</taxon>
        <taxon>Fungi incertae sedis</taxon>
        <taxon>Cryptomycota</taxon>
        <taxon>Cryptomycota incertae sedis</taxon>
        <taxon>Rozella</taxon>
    </lineage>
</organism>
<dbReference type="STRING" id="988480.A0A075B560"/>
<dbReference type="GO" id="GO:0042802">
    <property type="term" value="F:identical protein binding"/>
    <property type="evidence" value="ECO:0007669"/>
    <property type="project" value="EnsemblFungi"/>
</dbReference>
<dbReference type="SMART" id="SM00053">
    <property type="entry name" value="DYNc"/>
    <property type="match status" value="1"/>
</dbReference>
<dbReference type="SUPFAM" id="SSF52540">
    <property type="entry name" value="P-loop containing nucleoside triphosphate hydrolases"/>
    <property type="match status" value="1"/>
</dbReference>
<dbReference type="PROSITE" id="PS51388">
    <property type="entry name" value="GED"/>
    <property type="match status" value="1"/>
</dbReference>
<dbReference type="GO" id="GO:0000001">
    <property type="term" value="P:mitochondrion inheritance"/>
    <property type="evidence" value="ECO:0007669"/>
    <property type="project" value="EnsemblFungi"/>
</dbReference>
<evidence type="ECO:0000256" key="2">
    <source>
        <dbReference type="ARBA" id="ARBA00023134"/>
    </source>
</evidence>
<dbReference type="GO" id="GO:0005525">
    <property type="term" value="F:GTP binding"/>
    <property type="evidence" value="ECO:0007669"/>
    <property type="project" value="UniProtKB-KW"/>
</dbReference>
<dbReference type="SMART" id="SM00302">
    <property type="entry name" value="GED"/>
    <property type="match status" value="1"/>
</dbReference>
<dbReference type="Gene3D" id="1.20.120.1240">
    <property type="entry name" value="Dynamin, middle domain"/>
    <property type="match status" value="2"/>
</dbReference>
<dbReference type="PROSITE" id="PS00410">
    <property type="entry name" value="G_DYNAMIN_1"/>
    <property type="match status" value="1"/>
</dbReference>
<sequence length="729" mass="82861">MESLIPIVNKLQDVFNVISHDPIDLPQIVVVGSQSSGKSSVLESLVQRDFLPRGNDIVTRRPLVLQLINESYQNAINMAGVEEWGVFLHSPELIYTDFNEIRKEIEKETQRIAGNNKGISKTPIHLKIYSTKVLNLTLVDLPGITKIPVGDQPDDIEQQIREMIYEYSSRPNSILLAVTPANIDIVNSESLKFAREVDPQGLRTIGVLTKLDLMDQGTSAHDILCNKGPFKLKLGFIGVVNRSQKDINEQKNVIDAMQKELEFFRHHPQYRGIAHRCGSAYLARSLNQILVAHIRDRLPELKNKINSLVVSTQHELMGYGDPNFQGNAHRGTLLLRLITKFSNDFCDAVDGTSKNISTSELNALYNIDPCGGLSINDIRTVIRNSTGPRSCLFVPEISFEILVKRQIERLEYPGMRCMELVYDELIKILHQSESMELFRFPNLHKKVIDASSELVKNRLNETSSMIENLVRIELAYINTNHPDFMGAAAAIQALGKMHESKRTETLEKKPTKERIVADENTDPQFTNSTQLPGSIGLPVTAEARRRINKGQEGGFLHYLFGVNHNQEEHIKNKRMSSPVRAMAPVKKETRVLDDELMDMTLSNLELEQVRMTNPLHKPPSVLEDTSNMSEKEQVETQLIKSLIESYFNVVRKNLQDSVPKAIMHFLVNYSKEMLQNQLVQELYKEDFFNELLQEDELIAKERAKCKTMLEVYRKASSIVNEIRDVNITL</sequence>
<gene>
    <name evidence="6" type="ORF">O9G_001379</name>
</gene>
<dbReference type="GO" id="GO:0016559">
    <property type="term" value="P:peroxisome fission"/>
    <property type="evidence" value="ECO:0007669"/>
    <property type="project" value="EnsemblFungi"/>
</dbReference>
<dbReference type="FunFam" id="3.40.50.300:FF:001027">
    <property type="entry name" value="dynamin-related protein 3A"/>
    <property type="match status" value="1"/>
</dbReference>
<feature type="domain" description="Dynamin-type G" evidence="5">
    <location>
        <begin position="22"/>
        <end position="299"/>
    </location>
</feature>
<dbReference type="GO" id="GO:0048312">
    <property type="term" value="P:intracellular distribution of mitochondria"/>
    <property type="evidence" value="ECO:0007669"/>
    <property type="project" value="EnsemblFungi"/>
</dbReference>
<dbReference type="PRINTS" id="PR00195">
    <property type="entry name" value="DYNAMIN"/>
</dbReference>
<dbReference type="InterPro" id="IPR022812">
    <property type="entry name" value="Dynamin"/>
</dbReference>
<dbReference type="InterPro" id="IPR027417">
    <property type="entry name" value="P-loop_NTPase"/>
</dbReference>
<dbReference type="GO" id="GO:0140572">
    <property type="term" value="P:vacuole fission"/>
    <property type="evidence" value="ECO:0007669"/>
    <property type="project" value="EnsemblFungi"/>
</dbReference>
<comment type="similarity">
    <text evidence="3">Belongs to the TRAFAC class dynamin-like GTPase superfamily. Dynamin/Fzo/YdjA family.</text>
</comment>
<evidence type="ECO:0000256" key="3">
    <source>
        <dbReference type="RuleBase" id="RU003932"/>
    </source>
</evidence>
<dbReference type="GO" id="GO:0003924">
    <property type="term" value="F:GTPase activity"/>
    <property type="evidence" value="ECO:0007669"/>
    <property type="project" value="EnsemblFungi"/>
</dbReference>
<dbReference type="HOGENOM" id="CLU_008964_5_0_1"/>
<dbReference type="PANTHER" id="PTHR11566:SF235">
    <property type="entry name" value="DYNAMIN-RELATED PROTEIN DNM1"/>
    <property type="match status" value="1"/>
</dbReference>
<accession>A0A075B560</accession>
<dbReference type="InterPro" id="IPR001401">
    <property type="entry name" value="Dynamin_GTPase"/>
</dbReference>
<dbReference type="InterPro" id="IPR019762">
    <property type="entry name" value="Dynamin_GTPase_CS"/>
</dbReference>
<dbReference type="PROSITE" id="PS51718">
    <property type="entry name" value="G_DYNAMIN_2"/>
    <property type="match status" value="1"/>
</dbReference>
<dbReference type="OrthoDB" id="5061070at2759"/>
<dbReference type="GO" id="GO:0008017">
    <property type="term" value="F:microtubule binding"/>
    <property type="evidence" value="ECO:0007669"/>
    <property type="project" value="TreeGrafter"/>
</dbReference>
<evidence type="ECO:0000256" key="1">
    <source>
        <dbReference type="ARBA" id="ARBA00022741"/>
    </source>
</evidence>
<dbReference type="GO" id="GO:0005777">
    <property type="term" value="C:peroxisome"/>
    <property type="evidence" value="ECO:0007669"/>
    <property type="project" value="EnsemblFungi"/>
</dbReference>
<keyword evidence="7" id="KW-1185">Reference proteome</keyword>
<proteinExistence type="inferred from homology"/>
<keyword evidence="2 3" id="KW-0342">GTP-binding</keyword>
<dbReference type="GO" id="GO:0005874">
    <property type="term" value="C:microtubule"/>
    <property type="evidence" value="ECO:0007669"/>
    <property type="project" value="TreeGrafter"/>
</dbReference>
<dbReference type="AlphaFoldDB" id="A0A075B560"/>
<dbReference type="GO" id="GO:0097753">
    <property type="term" value="P:membrane bending"/>
    <property type="evidence" value="ECO:0007669"/>
    <property type="project" value="EnsemblFungi"/>
</dbReference>
<dbReference type="CDD" id="cd08771">
    <property type="entry name" value="DLP_1"/>
    <property type="match status" value="1"/>
</dbReference>
<dbReference type="EMBL" id="KE560384">
    <property type="protein sequence ID" value="EPZ36934.1"/>
    <property type="molecule type" value="Genomic_DNA"/>
</dbReference>
<dbReference type="InterPro" id="IPR045063">
    <property type="entry name" value="Dynamin_N"/>
</dbReference>
<dbReference type="Gene3D" id="3.40.50.300">
    <property type="entry name" value="P-loop containing nucleotide triphosphate hydrolases"/>
    <property type="match status" value="1"/>
</dbReference>
<dbReference type="GO" id="GO:0034643">
    <property type="term" value="P:establishment of mitochondrion localization, microtubule-mediated"/>
    <property type="evidence" value="ECO:0007669"/>
    <property type="project" value="EnsemblFungi"/>
</dbReference>
<dbReference type="GO" id="GO:0051260">
    <property type="term" value="P:protein homooligomerization"/>
    <property type="evidence" value="ECO:0007669"/>
    <property type="project" value="EnsemblFungi"/>
</dbReference>
<dbReference type="InterPro" id="IPR030381">
    <property type="entry name" value="G_DYNAMIN_dom"/>
</dbReference>
<reference evidence="6 7" key="1">
    <citation type="journal article" date="2013" name="Curr. Biol.">
        <title>Shared signatures of parasitism and phylogenomics unite Cryptomycota and microsporidia.</title>
        <authorList>
            <person name="James T.Y."/>
            <person name="Pelin A."/>
            <person name="Bonen L."/>
            <person name="Ahrendt S."/>
            <person name="Sain D."/>
            <person name="Corradi N."/>
            <person name="Stajich J.E."/>
        </authorList>
    </citation>
    <scope>NUCLEOTIDE SEQUENCE [LARGE SCALE GENOMIC DNA]</scope>
    <source>
        <strain evidence="6 7">CSF55</strain>
    </source>
</reference>
<dbReference type="Pfam" id="PF00350">
    <property type="entry name" value="Dynamin_N"/>
    <property type="match status" value="1"/>
</dbReference>
<protein>
    <submittedName>
        <fullName evidence="6">Dynamin, GTPase domain-containing protein</fullName>
    </submittedName>
</protein>
<evidence type="ECO:0000313" key="7">
    <source>
        <dbReference type="Proteomes" id="UP000030755"/>
    </source>
</evidence>
<dbReference type="InterPro" id="IPR000375">
    <property type="entry name" value="Dynamin_stalk"/>
</dbReference>
<dbReference type="InterPro" id="IPR020850">
    <property type="entry name" value="GED_dom"/>
</dbReference>
<dbReference type="GO" id="GO:0005741">
    <property type="term" value="C:mitochondrial outer membrane"/>
    <property type="evidence" value="ECO:0007669"/>
    <property type="project" value="EnsemblFungi"/>
</dbReference>
<dbReference type="PANTHER" id="PTHR11566">
    <property type="entry name" value="DYNAMIN"/>
    <property type="match status" value="1"/>
</dbReference>
<evidence type="ECO:0000313" key="6">
    <source>
        <dbReference type="EMBL" id="EPZ36934.1"/>
    </source>
</evidence>